<proteinExistence type="predicted"/>
<dbReference type="GO" id="GO:0008263">
    <property type="term" value="F:pyrimidine-specific mismatch base pair DNA N-glycosylase activity"/>
    <property type="evidence" value="ECO:0007669"/>
    <property type="project" value="TreeGrafter"/>
</dbReference>
<evidence type="ECO:0000259" key="5">
    <source>
        <dbReference type="Pfam" id="PF03167"/>
    </source>
</evidence>
<name>A0AAJ0H632_9PEZI</name>
<dbReference type="SUPFAM" id="SSF52141">
    <property type="entry name" value="Uracil-DNA glycosylase-like"/>
    <property type="match status" value="1"/>
</dbReference>
<evidence type="ECO:0000256" key="3">
    <source>
        <dbReference type="ARBA" id="ARBA00023204"/>
    </source>
</evidence>
<dbReference type="PANTHER" id="PTHR12159:SF9">
    <property type="entry name" value="G_T MISMATCH-SPECIFIC THYMINE DNA GLYCOSYLASE"/>
    <property type="match status" value="1"/>
</dbReference>
<feature type="compositionally biased region" description="Low complexity" evidence="4">
    <location>
        <begin position="40"/>
        <end position="58"/>
    </location>
</feature>
<evidence type="ECO:0000256" key="4">
    <source>
        <dbReference type="SAM" id="MobiDB-lite"/>
    </source>
</evidence>
<sequence>MTSDVPETTPPPPSLKGQLNIASFMFTTTNPADVRRSPRHAAPAATSADATPASARAPISAALHLRPTPGPARSRGSISPSKRKAIKTEDNDSENEIATTSRASGSRSPAHSPRKHQKSSGYAPPSTYAHLPFLSDAIAPNLLVFFVGLNPGIQTARTGHSYAHPTNHFWRLLHSSGVTPRLCLPAEDRSMPALYSLGLTNIVARPSRNGAELSKAEMDAGVALLEAKARRWRPETMCVVGKSIWESLWRVRHGRAIKAHEFRYGWQDESENMGVIGEGEGQREDEVEVGVDYSGEWKGARVFVASSTSGLAATLKPAEKEAIWRELGAWVEKRREERSAAAIDS</sequence>
<organism evidence="6 7">
    <name type="scientific">Lasiosphaeria hispida</name>
    <dbReference type="NCBI Taxonomy" id="260671"/>
    <lineage>
        <taxon>Eukaryota</taxon>
        <taxon>Fungi</taxon>
        <taxon>Dikarya</taxon>
        <taxon>Ascomycota</taxon>
        <taxon>Pezizomycotina</taxon>
        <taxon>Sordariomycetes</taxon>
        <taxon>Sordariomycetidae</taxon>
        <taxon>Sordariales</taxon>
        <taxon>Lasiosphaeriaceae</taxon>
        <taxon>Lasiosphaeria</taxon>
    </lineage>
</organism>
<accession>A0AAJ0H632</accession>
<feature type="domain" description="Uracil-DNA glycosylase-like" evidence="5">
    <location>
        <begin position="138"/>
        <end position="327"/>
    </location>
</feature>
<dbReference type="Proteomes" id="UP001275084">
    <property type="component" value="Unassembled WGS sequence"/>
</dbReference>
<feature type="region of interest" description="Disordered" evidence="4">
    <location>
        <begin position="26"/>
        <end position="123"/>
    </location>
</feature>
<dbReference type="InterPro" id="IPR005122">
    <property type="entry name" value="Uracil-DNA_glycosylase-like"/>
</dbReference>
<keyword evidence="3" id="KW-0234">DNA repair</keyword>
<dbReference type="InterPro" id="IPR036895">
    <property type="entry name" value="Uracil-DNA_glycosylase-like_sf"/>
</dbReference>
<dbReference type="InterPro" id="IPR015637">
    <property type="entry name" value="MUG/TDG"/>
</dbReference>
<reference evidence="6" key="1">
    <citation type="journal article" date="2023" name="Mol. Phylogenet. Evol.">
        <title>Genome-scale phylogeny and comparative genomics of the fungal order Sordariales.</title>
        <authorList>
            <person name="Hensen N."/>
            <person name="Bonometti L."/>
            <person name="Westerberg I."/>
            <person name="Brannstrom I.O."/>
            <person name="Guillou S."/>
            <person name="Cros-Aarteil S."/>
            <person name="Calhoun S."/>
            <person name="Haridas S."/>
            <person name="Kuo A."/>
            <person name="Mondo S."/>
            <person name="Pangilinan J."/>
            <person name="Riley R."/>
            <person name="LaButti K."/>
            <person name="Andreopoulos B."/>
            <person name="Lipzen A."/>
            <person name="Chen C."/>
            <person name="Yan M."/>
            <person name="Daum C."/>
            <person name="Ng V."/>
            <person name="Clum A."/>
            <person name="Steindorff A."/>
            <person name="Ohm R.A."/>
            <person name="Martin F."/>
            <person name="Silar P."/>
            <person name="Natvig D.O."/>
            <person name="Lalanne C."/>
            <person name="Gautier V."/>
            <person name="Ament-Velasquez S.L."/>
            <person name="Kruys A."/>
            <person name="Hutchinson M.I."/>
            <person name="Powell A.J."/>
            <person name="Barry K."/>
            <person name="Miller A.N."/>
            <person name="Grigoriev I.V."/>
            <person name="Debuchy R."/>
            <person name="Gladieux P."/>
            <person name="Hiltunen Thoren M."/>
            <person name="Johannesson H."/>
        </authorList>
    </citation>
    <scope>NUCLEOTIDE SEQUENCE</scope>
    <source>
        <strain evidence="6">CBS 955.72</strain>
    </source>
</reference>
<keyword evidence="7" id="KW-1185">Reference proteome</keyword>
<reference evidence="6" key="2">
    <citation type="submission" date="2023-06" db="EMBL/GenBank/DDBJ databases">
        <authorList>
            <consortium name="Lawrence Berkeley National Laboratory"/>
            <person name="Haridas S."/>
            <person name="Hensen N."/>
            <person name="Bonometti L."/>
            <person name="Westerberg I."/>
            <person name="Brannstrom I.O."/>
            <person name="Guillou S."/>
            <person name="Cros-Aarteil S."/>
            <person name="Calhoun S."/>
            <person name="Kuo A."/>
            <person name="Mondo S."/>
            <person name="Pangilinan J."/>
            <person name="Riley R."/>
            <person name="Labutti K."/>
            <person name="Andreopoulos B."/>
            <person name="Lipzen A."/>
            <person name="Chen C."/>
            <person name="Yanf M."/>
            <person name="Daum C."/>
            <person name="Ng V."/>
            <person name="Clum A."/>
            <person name="Steindorff A."/>
            <person name="Ohm R."/>
            <person name="Martin F."/>
            <person name="Silar P."/>
            <person name="Natvig D."/>
            <person name="Lalanne C."/>
            <person name="Gautier V."/>
            <person name="Ament-Velasquez S.L."/>
            <person name="Kruys A."/>
            <person name="Hutchinson M.I."/>
            <person name="Powell A.J."/>
            <person name="Barry K."/>
            <person name="Miller A.N."/>
            <person name="Grigoriev I.V."/>
            <person name="Debuchy R."/>
            <person name="Gladieux P."/>
            <person name="Thoren M.H."/>
            <person name="Johannesson H."/>
        </authorList>
    </citation>
    <scope>NUCLEOTIDE SEQUENCE</scope>
    <source>
        <strain evidence="6">CBS 955.72</strain>
    </source>
</reference>
<keyword evidence="2 6" id="KW-0378">Hydrolase</keyword>
<dbReference type="Pfam" id="PF03167">
    <property type="entry name" value="UDG"/>
    <property type="match status" value="1"/>
</dbReference>
<dbReference type="AlphaFoldDB" id="A0AAJ0H632"/>
<evidence type="ECO:0000313" key="6">
    <source>
        <dbReference type="EMBL" id="KAK3341326.1"/>
    </source>
</evidence>
<evidence type="ECO:0000256" key="2">
    <source>
        <dbReference type="ARBA" id="ARBA00022801"/>
    </source>
</evidence>
<dbReference type="GO" id="GO:0004844">
    <property type="term" value="F:uracil DNA N-glycosylase activity"/>
    <property type="evidence" value="ECO:0007669"/>
    <property type="project" value="TreeGrafter"/>
</dbReference>
<dbReference type="FunFam" id="3.40.470.10:FF:000010">
    <property type="entry name" value="G/U mismatch-specific DNA glycosylase"/>
    <property type="match status" value="1"/>
</dbReference>
<feature type="compositionally biased region" description="Polar residues" evidence="4">
    <location>
        <begin position="96"/>
        <end position="109"/>
    </location>
</feature>
<dbReference type="Gene3D" id="3.40.470.10">
    <property type="entry name" value="Uracil-DNA glycosylase-like domain"/>
    <property type="match status" value="1"/>
</dbReference>
<dbReference type="CDD" id="cd10028">
    <property type="entry name" value="UDG-F2_TDG_MUG"/>
    <property type="match status" value="1"/>
</dbReference>
<protein>
    <submittedName>
        <fullName evidence="6">Hydrolase-like protein</fullName>
    </submittedName>
</protein>
<evidence type="ECO:0000313" key="7">
    <source>
        <dbReference type="Proteomes" id="UP001275084"/>
    </source>
</evidence>
<dbReference type="EMBL" id="JAUIQD010000008">
    <property type="protein sequence ID" value="KAK3341326.1"/>
    <property type="molecule type" value="Genomic_DNA"/>
</dbReference>
<gene>
    <name evidence="6" type="ORF">B0T25DRAFT_338216</name>
</gene>
<evidence type="ECO:0000256" key="1">
    <source>
        <dbReference type="ARBA" id="ARBA00022763"/>
    </source>
</evidence>
<dbReference type="GO" id="GO:0006285">
    <property type="term" value="P:base-excision repair, AP site formation"/>
    <property type="evidence" value="ECO:0007669"/>
    <property type="project" value="InterPro"/>
</dbReference>
<comment type="caution">
    <text evidence="6">The sequence shown here is derived from an EMBL/GenBank/DDBJ whole genome shotgun (WGS) entry which is preliminary data.</text>
</comment>
<dbReference type="PANTHER" id="PTHR12159">
    <property type="entry name" value="G/T AND G/U MISMATCH-SPECIFIC DNA GLYCOSYLASE"/>
    <property type="match status" value="1"/>
</dbReference>
<keyword evidence="1" id="KW-0227">DNA damage</keyword>